<dbReference type="GO" id="GO:0009251">
    <property type="term" value="P:glucan catabolic process"/>
    <property type="evidence" value="ECO:0007669"/>
    <property type="project" value="TreeGrafter"/>
</dbReference>
<comment type="similarity">
    <text evidence="3">Belongs to the glycosyl hydrolase 5 (cellulase A) family.</text>
</comment>
<dbReference type="PANTHER" id="PTHR34142:SF1">
    <property type="entry name" value="GLYCOSIDE HYDROLASE FAMILY 5 DOMAIN-CONTAINING PROTEIN"/>
    <property type="match status" value="1"/>
</dbReference>
<dbReference type="PANTHER" id="PTHR34142">
    <property type="entry name" value="ENDO-BETA-1,4-GLUCANASE A"/>
    <property type="match status" value="1"/>
</dbReference>
<feature type="chain" id="PRO_5035306137" description="Glycoside hydrolase family 5 domain-containing protein" evidence="4">
    <location>
        <begin position="21"/>
        <end position="403"/>
    </location>
</feature>
<name>A0A8J3TEE4_9ACTN</name>
<dbReference type="GO" id="GO:0004553">
    <property type="term" value="F:hydrolase activity, hydrolyzing O-glycosyl compounds"/>
    <property type="evidence" value="ECO:0007669"/>
    <property type="project" value="InterPro"/>
</dbReference>
<dbReference type="InterPro" id="IPR001547">
    <property type="entry name" value="Glyco_hydro_5"/>
</dbReference>
<dbReference type="InterPro" id="IPR017853">
    <property type="entry name" value="GH"/>
</dbReference>
<comment type="caution">
    <text evidence="6">The sequence shown here is derived from an EMBL/GenBank/DDBJ whole genome shotgun (WGS) entry which is preliminary data.</text>
</comment>
<dbReference type="EMBL" id="BOON01000054">
    <property type="protein sequence ID" value="GII25600.1"/>
    <property type="molecule type" value="Genomic_DNA"/>
</dbReference>
<evidence type="ECO:0000256" key="4">
    <source>
        <dbReference type="SAM" id="SignalP"/>
    </source>
</evidence>
<proteinExistence type="inferred from homology"/>
<evidence type="ECO:0000256" key="2">
    <source>
        <dbReference type="ARBA" id="ARBA00023295"/>
    </source>
</evidence>
<keyword evidence="1 3" id="KW-0378">Hydrolase</keyword>
<protein>
    <recommendedName>
        <fullName evidence="5">Glycoside hydrolase family 5 domain-containing protein</fullName>
    </recommendedName>
</protein>
<dbReference type="Gene3D" id="3.20.20.80">
    <property type="entry name" value="Glycosidases"/>
    <property type="match status" value="1"/>
</dbReference>
<feature type="signal peptide" evidence="4">
    <location>
        <begin position="1"/>
        <end position="20"/>
    </location>
</feature>
<gene>
    <name evidence="6" type="ORF">Pme01_51970</name>
</gene>
<keyword evidence="4" id="KW-0732">Signal</keyword>
<evidence type="ECO:0000259" key="5">
    <source>
        <dbReference type="Pfam" id="PF00150"/>
    </source>
</evidence>
<feature type="domain" description="Glycoside hydrolase family 5" evidence="5">
    <location>
        <begin position="32"/>
        <end position="278"/>
    </location>
</feature>
<keyword evidence="2 3" id="KW-0326">Glycosidase</keyword>
<organism evidence="6 7">
    <name type="scientific">Planosporangium mesophilum</name>
    <dbReference type="NCBI Taxonomy" id="689768"/>
    <lineage>
        <taxon>Bacteria</taxon>
        <taxon>Bacillati</taxon>
        <taxon>Actinomycetota</taxon>
        <taxon>Actinomycetes</taxon>
        <taxon>Micromonosporales</taxon>
        <taxon>Micromonosporaceae</taxon>
        <taxon>Planosporangium</taxon>
    </lineage>
</organism>
<dbReference type="Pfam" id="PF00150">
    <property type="entry name" value="Cellulase"/>
    <property type="match status" value="1"/>
</dbReference>
<accession>A0A8J3TEE4</accession>
<evidence type="ECO:0000313" key="6">
    <source>
        <dbReference type="EMBL" id="GII25600.1"/>
    </source>
</evidence>
<sequence length="403" mass="44035">MGALLLALIASLVVAPPAHAAAGMRVKNGRLVEANGRELVLRGINHAYTWYSHQNGSFAAIKAAGANTVRLSLAIGQRWKPANTAADIVGVIALCKQNRLICVVDAHDTMGSGQQTGAATMDQAVEYWISVRDALVGQENYVILNIADEPFGYNHYRTWTEDTIKAVRRLRAAGFQHTLMVDAPDWGQDQSFTMRDNAAKVLAADPTGNLVFDVHMYGVFNTAARVRAYMRSFVDRRLPLVVGEFSDNHPYGKPADDAVMAYAQQYRLGFLGWSWSGNTEAAYLDMVRNFNPTRRTPWGVRFLTGVNGLRANAREATIFGGTDGGTDDGTSRKRWRWSDLWPWSMSQATAARAFPAWPTSPGAVGVSPTTPPLAAALLSRDGTHRAAALQRTTPDGVWVFGPR</sequence>
<keyword evidence="7" id="KW-1185">Reference proteome</keyword>
<dbReference type="SUPFAM" id="SSF51445">
    <property type="entry name" value="(Trans)glycosidases"/>
    <property type="match status" value="1"/>
</dbReference>
<dbReference type="AlphaFoldDB" id="A0A8J3TEE4"/>
<dbReference type="Proteomes" id="UP000599074">
    <property type="component" value="Unassembled WGS sequence"/>
</dbReference>
<reference evidence="6" key="1">
    <citation type="submission" date="2021-01" db="EMBL/GenBank/DDBJ databases">
        <title>Whole genome shotgun sequence of Planosporangium mesophilum NBRC 109066.</title>
        <authorList>
            <person name="Komaki H."/>
            <person name="Tamura T."/>
        </authorList>
    </citation>
    <scope>NUCLEOTIDE SEQUENCE</scope>
    <source>
        <strain evidence="6">NBRC 109066</strain>
    </source>
</reference>
<evidence type="ECO:0000256" key="1">
    <source>
        <dbReference type="ARBA" id="ARBA00022801"/>
    </source>
</evidence>
<evidence type="ECO:0000256" key="3">
    <source>
        <dbReference type="RuleBase" id="RU361153"/>
    </source>
</evidence>
<evidence type="ECO:0000313" key="7">
    <source>
        <dbReference type="Proteomes" id="UP000599074"/>
    </source>
</evidence>